<sequence>MLAQPIGHSQISSQAFCAAELRSERVRIFGVLAFLAAVFVALTVRVFLLHTTVLSRHVAWNFGLAAALGLYEYAMLRLVNRALDTNREFPRFLWLTSTVLETAVPAIGVAWLTTTDFASAYRP</sequence>
<evidence type="ECO:0000313" key="2">
    <source>
        <dbReference type="EMBL" id="MBA0083477.1"/>
    </source>
</evidence>
<feature type="transmembrane region" description="Helical" evidence="1">
    <location>
        <begin position="28"/>
        <end position="48"/>
    </location>
</feature>
<name>A0A7V8SVB9_9BACT</name>
<keyword evidence="1" id="KW-0472">Membrane</keyword>
<keyword evidence="1" id="KW-0812">Transmembrane</keyword>
<feature type="transmembrane region" description="Helical" evidence="1">
    <location>
        <begin position="60"/>
        <end position="80"/>
    </location>
</feature>
<feature type="transmembrane region" description="Helical" evidence="1">
    <location>
        <begin position="92"/>
        <end position="113"/>
    </location>
</feature>
<comment type="caution">
    <text evidence="2">The sequence shown here is derived from an EMBL/GenBank/DDBJ whole genome shotgun (WGS) entry which is preliminary data.</text>
</comment>
<gene>
    <name evidence="2" type="ORF">HRJ53_00620</name>
</gene>
<organism evidence="2 3">
    <name type="scientific">Candidatus Acidiferrum panamense</name>
    <dbReference type="NCBI Taxonomy" id="2741543"/>
    <lineage>
        <taxon>Bacteria</taxon>
        <taxon>Pseudomonadati</taxon>
        <taxon>Acidobacteriota</taxon>
        <taxon>Terriglobia</taxon>
        <taxon>Candidatus Acidiferrales</taxon>
        <taxon>Candidatus Acidiferrum</taxon>
    </lineage>
</organism>
<feature type="non-terminal residue" evidence="2">
    <location>
        <position position="123"/>
    </location>
</feature>
<reference evidence="2" key="1">
    <citation type="submission" date="2020-06" db="EMBL/GenBank/DDBJ databases">
        <title>Legume-microbial interactions unlock mineral nutrients during tropical forest succession.</title>
        <authorList>
            <person name="Epihov D.Z."/>
        </authorList>
    </citation>
    <scope>NUCLEOTIDE SEQUENCE [LARGE SCALE GENOMIC DNA]</scope>
    <source>
        <strain evidence="2">Pan2503</strain>
    </source>
</reference>
<accession>A0A7V8SVB9</accession>
<evidence type="ECO:0000256" key="1">
    <source>
        <dbReference type="SAM" id="Phobius"/>
    </source>
</evidence>
<dbReference type="Proteomes" id="UP000567293">
    <property type="component" value="Unassembled WGS sequence"/>
</dbReference>
<keyword evidence="1" id="KW-1133">Transmembrane helix</keyword>
<proteinExistence type="predicted"/>
<evidence type="ECO:0000313" key="3">
    <source>
        <dbReference type="Proteomes" id="UP000567293"/>
    </source>
</evidence>
<protein>
    <submittedName>
        <fullName evidence="2">Uncharacterized protein</fullName>
    </submittedName>
</protein>
<dbReference type="EMBL" id="JACDQQ010000063">
    <property type="protein sequence ID" value="MBA0083477.1"/>
    <property type="molecule type" value="Genomic_DNA"/>
</dbReference>
<keyword evidence="3" id="KW-1185">Reference proteome</keyword>
<dbReference type="AlphaFoldDB" id="A0A7V8SVB9"/>